<gene>
    <name evidence="2" type="ORF">DKZ35_06350</name>
</gene>
<evidence type="ECO:0000313" key="3">
    <source>
        <dbReference type="Proteomes" id="UP000245735"/>
    </source>
</evidence>
<evidence type="ECO:0000256" key="1">
    <source>
        <dbReference type="SAM" id="Phobius"/>
    </source>
</evidence>
<keyword evidence="1" id="KW-1133">Transmembrane helix</keyword>
<sequence>MSVSQALMLMLTFGNFIVALLAYIKKYVNKKAVLLTLASCRTTYCL</sequence>
<keyword evidence="1" id="KW-0812">Transmembrane</keyword>
<feature type="transmembrane region" description="Helical" evidence="1">
    <location>
        <begin position="6"/>
        <end position="24"/>
    </location>
</feature>
<protein>
    <submittedName>
        <fullName evidence="2">Uncharacterized protein</fullName>
    </submittedName>
</protein>
<comment type="caution">
    <text evidence="2">The sequence shown here is derived from an EMBL/GenBank/DDBJ whole genome shotgun (WGS) entry which is preliminary data.</text>
</comment>
<keyword evidence="1" id="KW-0472">Membrane</keyword>
<dbReference type="Proteomes" id="UP000245735">
    <property type="component" value="Unassembled WGS sequence"/>
</dbReference>
<name>A0ABD6Y6C5_LIMRT</name>
<reference evidence="3" key="1">
    <citation type="journal article" date="2018" name="Front. Microbiol.">
        <title>Comparative Genomics of the Herbivore Gut Symbiont Lactobacillus reuteri Reveals Genetic Diversity and Lifestyle Adaptation.</title>
        <authorList>
            <person name="Zhao J."/>
        </authorList>
    </citation>
    <scope>NUCLEOTIDE SEQUENCE [LARGE SCALE GENOMIC DNA]</scope>
    <source>
        <strain evidence="3">LR9</strain>
    </source>
</reference>
<accession>A0ABD6Y6C5</accession>
<dbReference type="Pfam" id="PF16935">
    <property type="entry name" value="Hol_Tox"/>
    <property type="match status" value="1"/>
</dbReference>
<dbReference type="RefSeq" id="WP_109885197.1">
    <property type="nucleotide sequence ID" value="NZ_QGHR01000088.1"/>
</dbReference>
<proteinExistence type="predicted"/>
<dbReference type="AlphaFoldDB" id="A0ABD6Y6C5"/>
<dbReference type="InterPro" id="IPR031616">
    <property type="entry name" value="BsrE-like"/>
</dbReference>
<organism evidence="2 3">
    <name type="scientific">Limosilactobacillus reuteri</name>
    <name type="common">Lactobacillus reuteri</name>
    <dbReference type="NCBI Taxonomy" id="1598"/>
    <lineage>
        <taxon>Bacteria</taxon>
        <taxon>Bacillati</taxon>
        <taxon>Bacillota</taxon>
        <taxon>Bacilli</taxon>
        <taxon>Lactobacillales</taxon>
        <taxon>Lactobacillaceae</taxon>
        <taxon>Limosilactobacillus</taxon>
    </lineage>
</organism>
<dbReference type="EMBL" id="QGHV01000034">
    <property type="protein sequence ID" value="PWT37245.1"/>
    <property type="molecule type" value="Genomic_DNA"/>
</dbReference>
<evidence type="ECO:0000313" key="2">
    <source>
        <dbReference type="EMBL" id="PWT37245.1"/>
    </source>
</evidence>